<evidence type="ECO:0000256" key="1">
    <source>
        <dbReference type="SAM" id="MobiDB-lite"/>
    </source>
</evidence>
<sequence length="71" mass="7737">MKLPRGCGASADSRTAPVKPGYGQGRCHWSEDDESFRETAYLLRSQENAQCLVIAIDRLENGGGAVRDPVE</sequence>
<dbReference type="AlphaFoldDB" id="A0A2I2KV26"/>
<dbReference type="EMBL" id="FZMO01000268">
    <property type="protein sequence ID" value="SNQ49517.1"/>
    <property type="molecule type" value="Genomic_DNA"/>
</dbReference>
<proteinExistence type="predicted"/>
<evidence type="ECO:0000313" key="3">
    <source>
        <dbReference type="Proteomes" id="UP000234331"/>
    </source>
</evidence>
<reference evidence="2 3" key="1">
    <citation type="submission" date="2017-06" db="EMBL/GenBank/DDBJ databases">
        <authorList>
            <person name="Kim H.J."/>
            <person name="Triplett B.A."/>
        </authorList>
    </citation>
    <scope>NUCLEOTIDE SEQUENCE [LARGE SCALE GENOMIC DNA]</scope>
    <source>
        <strain evidence="2">FRACA_ARgP5</strain>
    </source>
</reference>
<evidence type="ECO:0000313" key="2">
    <source>
        <dbReference type="EMBL" id="SNQ49517.1"/>
    </source>
</evidence>
<dbReference type="Gene3D" id="6.10.250.330">
    <property type="match status" value="1"/>
</dbReference>
<dbReference type="Proteomes" id="UP000234331">
    <property type="component" value="Unassembled WGS sequence"/>
</dbReference>
<name>A0A2I2KV26_9ACTN</name>
<organism evidence="2 3">
    <name type="scientific">Frankia canadensis</name>
    <dbReference type="NCBI Taxonomy" id="1836972"/>
    <lineage>
        <taxon>Bacteria</taxon>
        <taxon>Bacillati</taxon>
        <taxon>Actinomycetota</taxon>
        <taxon>Actinomycetes</taxon>
        <taxon>Frankiales</taxon>
        <taxon>Frankiaceae</taxon>
        <taxon>Frankia</taxon>
    </lineage>
</organism>
<protein>
    <submittedName>
        <fullName evidence="2">Uncharacterized protein</fullName>
    </submittedName>
</protein>
<accession>A0A2I2KV26</accession>
<keyword evidence="3" id="KW-1185">Reference proteome</keyword>
<feature type="region of interest" description="Disordered" evidence="1">
    <location>
        <begin position="1"/>
        <end position="22"/>
    </location>
</feature>
<gene>
    <name evidence="2" type="ORF">FRACA_340027</name>
</gene>